<dbReference type="PANTHER" id="PTHR42760">
    <property type="entry name" value="SHORT-CHAIN DEHYDROGENASES/REDUCTASES FAMILY MEMBER"/>
    <property type="match status" value="1"/>
</dbReference>
<feature type="domain" description="Ketoreductase" evidence="3">
    <location>
        <begin position="12"/>
        <end position="182"/>
    </location>
</feature>
<dbReference type="GO" id="GO:0016616">
    <property type="term" value="F:oxidoreductase activity, acting on the CH-OH group of donors, NAD or NADP as acceptor"/>
    <property type="evidence" value="ECO:0007669"/>
    <property type="project" value="UniProtKB-ARBA"/>
</dbReference>
<organism evidence="4">
    <name type="scientific">Singulisphaera sp. Ch08</name>
    <dbReference type="NCBI Taxonomy" id="3120278"/>
    <lineage>
        <taxon>Bacteria</taxon>
        <taxon>Pseudomonadati</taxon>
        <taxon>Planctomycetota</taxon>
        <taxon>Planctomycetia</taxon>
        <taxon>Isosphaerales</taxon>
        <taxon>Isosphaeraceae</taxon>
        <taxon>Singulisphaera</taxon>
    </lineage>
</organism>
<comment type="similarity">
    <text evidence="1">Belongs to the short-chain dehydrogenases/reductases (SDR) family.</text>
</comment>
<dbReference type="PRINTS" id="PR00080">
    <property type="entry name" value="SDRFAMILY"/>
</dbReference>
<evidence type="ECO:0000256" key="2">
    <source>
        <dbReference type="ARBA" id="ARBA00023002"/>
    </source>
</evidence>
<dbReference type="AlphaFoldDB" id="A0AAU7CCM8"/>
<protein>
    <submittedName>
        <fullName evidence="4">SDR family NAD(P)-dependent oxidoreductase</fullName>
    </submittedName>
</protein>
<evidence type="ECO:0000259" key="3">
    <source>
        <dbReference type="SMART" id="SM00822"/>
    </source>
</evidence>
<dbReference type="PRINTS" id="PR00081">
    <property type="entry name" value="GDHRDH"/>
</dbReference>
<dbReference type="InterPro" id="IPR057326">
    <property type="entry name" value="KR_dom"/>
</dbReference>
<keyword evidence="2" id="KW-0560">Oxidoreductase</keyword>
<reference evidence="4" key="1">
    <citation type="submission" date="2024-05" db="EMBL/GenBank/DDBJ databases">
        <title>Planctomycetes of the genus Singulisphaera possess chitinolytic capabilities.</title>
        <authorList>
            <person name="Ivanova A."/>
        </authorList>
    </citation>
    <scope>NUCLEOTIDE SEQUENCE</scope>
    <source>
        <strain evidence="4">Ch08T</strain>
    </source>
</reference>
<evidence type="ECO:0000256" key="1">
    <source>
        <dbReference type="ARBA" id="ARBA00006484"/>
    </source>
</evidence>
<dbReference type="PANTHER" id="PTHR42760:SF115">
    <property type="entry name" value="3-OXOACYL-[ACYL-CARRIER-PROTEIN] REDUCTASE FABG"/>
    <property type="match status" value="1"/>
</dbReference>
<dbReference type="InterPro" id="IPR036291">
    <property type="entry name" value="NAD(P)-bd_dom_sf"/>
</dbReference>
<name>A0AAU7CCM8_9BACT</name>
<dbReference type="SMART" id="SM00822">
    <property type="entry name" value="PKS_KR"/>
    <property type="match status" value="1"/>
</dbReference>
<dbReference type="Gene3D" id="3.40.50.720">
    <property type="entry name" value="NAD(P)-binding Rossmann-like Domain"/>
    <property type="match status" value="1"/>
</dbReference>
<dbReference type="InterPro" id="IPR002347">
    <property type="entry name" value="SDR_fam"/>
</dbReference>
<proteinExistence type="inferred from homology"/>
<dbReference type="FunFam" id="3.40.50.720:FF:000084">
    <property type="entry name" value="Short-chain dehydrogenase reductase"/>
    <property type="match status" value="1"/>
</dbReference>
<dbReference type="EMBL" id="CP155447">
    <property type="protein sequence ID" value="XBH02999.1"/>
    <property type="molecule type" value="Genomic_DNA"/>
</dbReference>
<dbReference type="InterPro" id="IPR020904">
    <property type="entry name" value="Sc_DH/Rdtase_CS"/>
</dbReference>
<dbReference type="PROSITE" id="PS00061">
    <property type="entry name" value="ADH_SHORT"/>
    <property type="match status" value="1"/>
</dbReference>
<evidence type="ECO:0000313" key="4">
    <source>
        <dbReference type="EMBL" id="XBH02999.1"/>
    </source>
</evidence>
<sequence length="256" mass="27117">MSILDRFRLDGKVALVTGGSRGLGRVIAEALASAGASVALTARNREQVESVALGIQASTGARSFGIVADVTRNADVTSTVARVLDTYGRLDILVNNAGINIRGPIEELKESDWDQVIDTNLKGPWLCCRAVSEPMKRQKWGRVINMSSMLGEVSMPGRTPYASSKGGLDLLTKTLALEWASDRINVNALCPGPFATELNLPLLNDPTINAAMQAKIPLGRWGDPAEIGPAAVFLASEASSFVTGACLFVDGGYTVQ</sequence>
<dbReference type="RefSeq" id="WP_406695740.1">
    <property type="nucleotide sequence ID" value="NZ_CP155447.1"/>
</dbReference>
<dbReference type="SUPFAM" id="SSF51735">
    <property type="entry name" value="NAD(P)-binding Rossmann-fold domains"/>
    <property type="match status" value="1"/>
</dbReference>
<dbReference type="NCBIfam" id="NF005559">
    <property type="entry name" value="PRK07231.1"/>
    <property type="match status" value="1"/>
</dbReference>
<dbReference type="Pfam" id="PF13561">
    <property type="entry name" value="adh_short_C2"/>
    <property type="match status" value="1"/>
</dbReference>
<accession>A0AAU7CCM8</accession>
<gene>
    <name evidence="4" type="ORF">V5E97_32540</name>
</gene>